<organism evidence="2 3">
    <name type="scientific">Nocardia albiluteola</name>
    <dbReference type="NCBI Taxonomy" id="2842303"/>
    <lineage>
        <taxon>Bacteria</taxon>
        <taxon>Bacillati</taxon>
        <taxon>Actinomycetota</taxon>
        <taxon>Actinomycetes</taxon>
        <taxon>Mycobacteriales</taxon>
        <taxon>Nocardiaceae</taxon>
        <taxon>Nocardia</taxon>
    </lineage>
</organism>
<dbReference type="Proteomes" id="UP000733379">
    <property type="component" value="Unassembled WGS sequence"/>
</dbReference>
<dbReference type="InterPro" id="IPR037401">
    <property type="entry name" value="SnoaL-like"/>
</dbReference>
<dbReference type="CDD" id="cd00531">
    <property type="entry name" value="NTF2_like"/>
    <property type="match status" value="1"/>
</dbReference>
<evidence type="ECO:0000313" key="3">
    <source>
        <dbReference type="Proteomes" id="UP000733379"/>
    </source>
</evidence>
<reference evidence="2 3" key="1">
    <citation type="submission" date="2021-06" db="EMBL/GenBank/DDBJ databases">
        <title>Actinomycetes sequencing.</title>
        <authorList>
            <person name="Shan Q."/>
        </authorList>
    </citation>
    <scope>NUCLEOTIDE SEQUENCE [LARGE SCALE GENOMIC DNA]</scope>
    <source>
        <strain evidence="2 3">NEAU-G5</strain>
    </source>
</reference>
<sequence length="134" mass="14636">MAWHTDNREWGRLAGVFADRVRLDYTSLNGGEPAELPVADIVAAWSGLLGKLDATQHLITNHLVEVHDGTAVCTADFQATHRLANPFGGHLWTLGGKYRFELARTERGWVITGVLMTAVWADGNKDLLTLAAGK</sequence>
<dbReference type="Gene3D" id="3.10.450.50">
    <property type="match status" value="1"/>
</dbReference>
<evidence type="ECO:0000259" key="1">
    <source>
        <dbReference type="Pfam" id="PF13577"/>
    </source>
</evidence>
<dbReference type="InterPro" id="IPR032710">
    <property type="entry name" value="NTF2-like_dom_sf"/>
</dbReference>
<evidence type="ECO:0000313" key="2">
    <source>
        <dbReference type="EMBL" id="MBU3066108.1"/>
    </source>
</evidence>
<gene>
    <name evidence="2" type="ORF">KO481_31905</name>
</gene>
<proteinExistence type="predicted"/>
<comment type="caution">
    <text evidence="2">The sequence shown here is derived from an EMBL/GenBank/DDBJ whole genome shotgun (WGS) entry which is preliminary data.</text>
</comment>
<protein>
    <submittedName>
        <fullName evidence="2">Nuclear transport factor 2 family protein</fullName>
    </submittedName>
</protein>
<dbReference type="SUPFAM" id="SSF54427">
    <property type="entry name" value="NTF2-like"/>
    <property type="match status" value="1"/>
</dbReference>
<feature type="domain" description="SnoaL-like" evidence="1">
    <location>
        <begin position="2"/>
        <end position="112"/>
    </location>
</feature>
<keyword evidence="3" id="KW-1185">Reference proteome</keyword>
<name>A0ABS6B724_9NOCA</name>
<accession>A0ABS6B724</accession>
<dbReference type="EMBL" id="JAHKNI010000013">
    <property type="protein sequence ID" value="MBU3066108.1"/>
    <property type="molecule type" value="Genomic_DNA"/>
</dbReference>
<dbReference type="Pfam" id="PF13577">
    <property type="entry name" value="SnoaL_4"/>
    <property type="match status" value="1"/>
</dbReference>